<dbReference type="AlphaFoldDB" id="A0A160TF01"/>
<sequence length="219" mass="24383">MRWIFYSLVIANIVVAGYFLAQPKSESVANTVAAAPIAGKTLRLVGEAEQPLAPAPKSEFSSAPRQLCYVLGPYKDDLDARHVQARAAALSLTGMINSIGVGEQTDIEYWVHVPPRIDRAAAMATLKELQRRSIDSYIITQGDLAEGISLGLFHSLDSAKKLKAEVEVYEFPVDILEMGKRQLEYWVEIREVAQLTERMRERVQAGDHGVEWKLVECLN</sequence>
<name>A0A160TF01_9ZZZZ</name>
<dbReference type="SUPFAM" id="SSF110997">
    <property type="entry name" value="Sporulation related repeat"/>
    <property type="match status" value="1"/>
</dbReference>
<gene>
    <name evidence="1" type="ORF">MGWOODY_Tha1906</name>
</gene>
<dbReference type="InterPro" id="IPR036680">
    <property type="entry name" value="SPOR-like_sf"/>
</dbReference>
<dbReference type="EMBL" id="CZQC01000067">
    <property type="protein sequence ID" value="CUS42583.1"/>
    <property type="molecule type" value="Genomic_DNA"/>
</dbReference>
<evidence type="ECO:0008006" key="2">
    <source>
        <dbReference type="Google" id="ProtNLM"/>
    </source>
</evidence>
<reference evidence="1" key="1">
    <citation type="submission" date="2015-10" db="EMBL/GenBank/DDBJ databases">
        <authorList>
            <person name="Gilbert D.G."/>
        </authorList>
    </citation>
    <scope>NUCLEOTIDE SEQUENCE</scope>
</reference>
<organism evidence="1">
    <name type="scientific">hydrothermal vent metagenome</name>
    <dbReference type="NCBI Taxonomy" id="652676"/>
    <lineage>
        <taxon>unclassified sequences</taxon>
        <taxon>metagenomes</taxon>
        <taxon>ecological metagenomes</taxon>
    </lineage>
</organism>
<protein>
    <recommendedName>
        <fullName evidence="2">SPOR domain-containing protein</fullName>
    </recommendedName>
</protein>
<proteinExistence type="predicted"/>
<dbReference type="GO" id="GO:0042834">
    <property type="term" value="F:peptidoglycan binding"/>
    <property type="evidence" value="ECO:0007669"/>
    <property type="project" value="InterPro"/>
</dbReference>
<accession>A0A160TF01</accession>
<evidence type="ECO:0000313" key="1">
    <source>
        <dbReference type="EMBL" id="CUS42583.1"/>
    </source>
</evidence>